<dbReference type="InterPro" id="IPR011527">
    <property type="entry name" value="ABC1_TM_dom"/>
</dbReference>
<dbReference type="Pfam" id="PF00664">
    <property type="entry name" value="ABC_membrane"/>
    <property type="match status" value="1"/>
</dbReference>
<evidence type="ECO:0000256" key="4">
    <source>
        <dbReference type="ARBA" id="ARBA00022692"/>
    </source>
</evidence>
<feature type="transmembrane region" description="Helical" evidence="9">
    <location>
        <begin position="289"/>
        <end position="308"/>
    </location>
</feature>
<dbReference type="InterPro" id="IPR039421">
    <property type="entry name" value="Type_1_exporter"/>
</dbReference>
<dbReference type="Gene3D" id="1.20.1560.10">
    <property type="entry name" value="ABC transporter type 1, transmembrane domain"/>
    <property type="match status" value="1"/>
</dbReference>
<dbReference type="PROSITE" id="PS50929">
    <property type="entry name" value="ABC_TM1F"/>
    <property type="match status" value="1"/>
</dbReference>
<dbReference type="Proteomes" id="UP000593915">
    <property type="component" value="Chromosome"/>
</dbReference>
<evidence type="ECO:0000256" key="2">
    <source>
        <dbReference type="ARBA" id="ARBA00022448"/>
    </source>
</evidence>
<dbReference type="GO" id="GO:0005886">
    <property type="term" value="C:plasma membrane"/>
    <property type="evidence" value="ECO:0007669"/>
    <property type="project" value="UniProtKB-SubCell"/>
</dbReference>
<dbReference type="SUPFAM" id="SSF52540">
    <property type="entry name" value="P-loop containing nucleoside triphosphate hydrolases"/>
    <property type="match status" value="1"/>
</dbReference>
<evidence type="ECO:0000313" key="12">
    <source>
        <dbReference type="EMBL" id="QOW61064.1"/>
    </source>
</evidence>
<dbReference type="InterPro" id="IPR027417">
    <property type="entry name" value="P-loop_NTPase"/>
</dbReference>
<dbReference type="InterPro" id="IPR003593">
    <property type="entry name" value="AAA+_ATPase"/>
</dbReference>
<feature type="domain" description="ABC transmembrane type-1" evidence="11">
    <location>
        <begin position="19"/>
        <end position="320"/>
    </location>
</feature>
<gene>
    <name evidence="12" type="ORF">IFE08_01210</name>
</gene>
<evidence type="ECO:0000256" key="3">
    <source>
        <dbReference type="ARBA" id="ARBA00022475"/>
    </source>
</evidence>
<evidence type="ECO:0000259" key="11">
    <source>
        <dbReference type="PROSITE" id="PS50929"/>
    </source>
</evidence>
<feature type="domain" description="ABC transporter" evidence="10">
    <location>
        <begin position="352"/>
        <end position="607"/>
    </location>
</feature>
<feature type="transmembrane region" description="Helical" evidence="9">
    <location>
        <begin position="70"/>
        <end position="91"/>
    </location>
</feature>
<dbReference type="Gene3D" id="3.40.50.300">
    <property type="entry name" value="P-loop containing nucleotide triphosphate hydrolases"/>
    <property type="match status" value="1"/>
</dbReference>
<sequence>MKNLKKLLAYMKGQGSLYFFALLFTLISQVIVAMQPQLIKITIDSVLGGAALPDAWLSSFISPFQNHLNGFTGLLIMAAFIVFFSFIRGVFTFARINLASIATERSIKNLRNKLYNHIQLLPYSFHSKAETGDLIQRCTSDIETVRLALYSQIMDTVSAVFLVIYTLYLMSRTNTKLMLISLTIMPITFFSSAIFFKKIQTLFKKATEYEAAMTTAVQENLTGIRVVKAFTRHQYEMEKFKKRSETYRNQNLKINKCFAVFWGLTDALSLGQVFGIILYGSLLAYRSEISAGDLVAFISYTGMLIWPVRRLGRIISNIGKAFVAVDRIEKILNEKEEEIFPTNEKPEIKGNIIFESVSFTYPQTDTADTASKENGSGQAQNKIKSKPALDNISFSIKSGETTAILGPTGSGKSSLVHLLARLYEYDSGSIKIDGKELNTIDKGWIRSQIGLVLQEPFLYGRTIMENIKLSNPDISDKTAKHYSKVASLDGEIINFEKGYDTLVGERGVSLSGGQKQRLAIARTLIKDAPVLIFDDSLSAVDTQTDIHIREALHKEKGNKTMIIISHRISTVCDADNIIVLENGKITQQGKHEELIKREGLYKRIYKIQSSIQN</sequence>
<reference evidence="12 13" key="1">
    <citation type="submission" date="2020-09" db="EMBL/GenBank/DDBJ databases">
        <title>Characterization of Treponema spp. from bovine digital dermatitis in Korea.</title>
        <authorList>
            <person name="Espiritu H.M."/>
            <person name="Cho Y.I."/>
            <person name="Mamuad L."/>
        </authorList>
    </citation>
    <scope>NUCLEOTIDE SEQUENCE [LARGE SCALE GENOMIC DNA]</scope>
    <source>
        <strain evidence="12 13">KS1</strain>
    </source>
</reference>
<dbReference type="PROSITE" id="PS00211">
    <property type="entry name" value="ABC_TRANSPORTER_1"/>
    <property type="match status" value="1"/>
</dbReference>
<keyword evidence="8 9" id="KW-0472">Membrane</keyword>
<proteinExistence type="predicted"/>
<evidence type="ECO:0000256" key="6">
    <source>
        <dbReference type="ARBA" id="ARBA00022840"/>
    </source>
</evidence>
<name>A0A7S6WPQ3_9SPIR</name>
<evidence type="ECO:0000256" key="9">
    <source>
        <dbReference type="SAM" id="Phobius"/>
    </source>
</evidence>
<keyword evidence="7 9" id="KW-1133">Transmembrane helix</keyword>
<dbReference type="InterPro" id="IPR036640">
    <property type="entry name" value="ABC1_TM_sf"/>
</dbReference>
<feature type="transmembrane region" description="Helical" evidence="9">
    <location>
        <begin position="258"/>
        <end position="283"/>
    </location>
</feature>
<dbReference type="InterPro" id="IPR017871">
    <property type="entry name" value="ABC_transporter-like_CS"/>
</dbReference>
<dbReference type="Pfam" id="PF00005">
    <property type="entry name" value="ABC_tran"/>
    <property type="match status" value="1"/>
</dbReference>
<dbReference type="PANTHER" id="PTHR43394">
    <property type="entry name" value="ATP-DEPENDENT PERMEASE MDL1, MITOCHONDRIAL"/>
    <property type="match status" value="1"/>
</dbReference>
<organism evidence="12 13">
    <name type="scientific">Treponema pedis</name>
    <dbReference type="NCBI Taxonomy" id="409322"/>
    <lineage>
        <taxon>Bacteria</taxon>
        <taxon>Pseudomonadati</taxon>
        <taxon>Spirochaetota</taxon>
        <taxon>Spirochaetia</taxon>
        <taxon>Spirochaetales</taxon>
        <taxon>Treponemataceae</taxon>
        <taxon>Treponema</taxon>
    </lineage>
</organism>
<protein>
    <submittedName>
        <fullName evidence="12">ABC transporter ATP-binding protein</fullName>
    </submittedName>
</protein>
<keyword evidence="5" id="KW-0547">Nucleotide-binding</keyword>
<evidence type="ECO:0000256" key="8">
    <source>
        <dbReference type="ARBA" id="ARBA00023136"/>
    </source>
</evidence>
<dbReference type="GO" id="GO:0005524">
    <property type="term" value="F:ATP binding"/>
    <property type="evidence" value="ECO:0007669"/>
    <property type="project" value="UniProtKB-KW"/>
</dbReference>
<keyword evidence="6 12" id="KW-0067">ATP-binding</keyword>
<feature type="transmembrane region" description="Helical" evidence="9">
    <location>
        <begin position="15"/>
        <end position="34"/>
    </location>
</feature>
<dbReference type="FunFam" id="3.40.50.300:FF:000221">
    <property type="entry name" value="Multidrug ABC transporter ATP-binding protein"/>
    <property type="match status" value="1"/>
</dbReference>
<dbReference type="RefSeq" id="WP_194076514.1">
    <property type="nucleotide sequence ID" value="NZ_CP061839.1"/>
</dbReference>
<feature type="transmembrane region" description="Helical" evidence="9">
    <location>
        <begin position="177"/>
        <end position="196"/>
    </location>
</feature>
<keyword evidence="4 9" id="KW-0812">Transmembrane</keyword>
<dbReference type="CDD" id="cd18542">
    <property type="entry name" value="ABC_6TM_YknU_like"/>
    <property type="match status" value="1"/>
</dbReference>
<dbReference type="PROSITE" id="PS50893">
    <property type="entry name" value="ABC_TRANSPORTER_2"/>
    <property type="match status" value="1"/>
</dbReference>
<evidence type="ECO:0000256" key="7">
    <source>
        <dbReference type="ARBA" id="ARBA00022989"/>
    </source>
</evidence>
<dbReference type="AlphaFoldDB" id="A0A7S6WPQ3"/>
<feature type="transmembrane region" description="Helical" evidence="9">
    <location>
        <begin position="147"/>
        <end position="171"/>
    </location>
</feature>
<dbReference type="InterPro" id="IPR003439">
    <property type="entry name" value="ABC_transporter-like_ATP-bd"/>
</dbReference>
<evidence type="ECO:0000256" key="1">
    <source>
        <dbReference type="ARBA" id="ARBA00004651"/>
    </source>
</evidence>
<evidence type="ECO:0000256" key="5">
    <source>
        <dbReference type="ARBA" id="ARBA00022741"/>
    </source>
</evidence>
<comment type="subcellular location">
    <subcellularLocation>
        <location evidence="1">Cell membrane</location>
        <topology evidence="1">Multi-pass membrane protein</topology>
    </subcellularLocation>
</comment>
<accession>A0A7S6WPQ3</accession>
<dbReference type="EMBL" id="CP061839">
    <property type="protein sequence ID" value="QOW61064.1"/>
    <property type="molecule type" value="Genomic_DNA"/>
</dbReference>
<evidence type="ECO:0000313" key="13">
    <source>
        <dbReference type="Proteomes" id="UP000593915"/>
    </source>
</evidence>
<dbReference type="GO" id="GO:0015421">
    <property type="term" value="F:ABC-type oligopeptide transporter activity"/>
    <property type="evidence" value="ECO:0007669"/>
    <property type="project" value="TreeGrafter"/>
</dbReference>
<dbReference type="GO" id="GO:0016887">
    <property type="term" value="F:ATP hydrolysis activity"/>
    <property type="evidence" value="ECO:0007669"/>
    <property type="project" value="InterPro"/>
</dbReference>
<dbReference type="SUPFAM" id="SSF90123">
    <property type="entry name" value="ABC transporter transmembrane region"/>
    <property type="match status" value="1"/>
</dbReference>
<dbReference type="PANTHER" id="PTHR43394:SF1">
    <property type="entry name" value="ATP-BINDING CASSETTE SUB-FAMILY B MEMBER 10, MITOCHONDRIAL"/>
    <property type="match status" value="1"/>
</dbReference>
<dbReference type="SMART" id="SM00382">
    <property type="entry name" value="AAA"/>
    <property type="match status" value="1"/>
</dbReference>
<keyword evidence="3" id="KW-1003">Cell membrane</keyword>
<evidence type="ECO:0000259" key="10">
    <source>
        <dbReference type="PROSITE" id="PS50893"/>
    </source>
</evidence>
<keyword evidence="2" id="KW-0813">Transport</keyword>